<dbReference type="PROSITE" id="PS52050">
    <property type="entry name" value="WYL"/>
    <property type="match status" value="1"/>
</dbReference>
<evidence type="ECO:0000259" key="1">
    <source>
        <dbReference type="Pfam" id="PF13280"/>
    </source>
</evidence>
<proteinExistence type="predicted"/>
<evidence type="ECO:0000313" key="3">
    <source>
        <dbReference type="Proteomes" id="UP000663791"/>
    </source>
</evidence>
<dbReference type="InterPro" id="IPR051534">
    <property type="entry name" value="CBASS_pafABC_assoc_protein"/>
</dbReference>
<protein>
    <submittedName>
        <fullName evidence="2">WYL domain-containing protein</fullName>
    </submittedName>
</protein>
<name>A0A938Y7S8_9ACTN</name>
<organism evidence="2 3">
    <name type="scientific">Nocardioides faecalis</name>
    <dbReference type="NCBI Taxonomy" id="2803858"/>
    <lineage>
        <taxon>Bacteria</taxon>
        <taxon>Bacillati</taxon>
        <taxon>Actinomycetota</taxon>
        <taxon>Actinomycetes</taxon>
        <taxon>Propionibacteriales</taxon>
        <taxon>Nocardioidaceae</taxon>
        <taxon>Nocardioides</taxon>
    </lineage>
</organism>
<gene>
    <name evidence="2" type="ORF">JK386_04060</name>
</gene>
<dbReference type="EMBL" id="JAERTX010000003">
    <property type="protein sequence ID" value="MBM9459066.1"/>
    <property type="molecule type" value="Genomic_DNA"/>
</dbReference>
<dbReference type="Proteomes" id="UP000663791">
    <property type="component" value="Unassembled WGS sequence"/>
</dbReference>
<accession>A0A938Y7S8</accession>
<dbReference type="PANTHER" id="PTHR34580:SF3">
    <property type="entry name" value="PROTEIN PAFB"/>
    <property type="match status" value="1"/>
</dbReference>
<keyword evidence="3" id="KW-1185">Reference proteome</keyword>
<evidence type="ECO:0000313" key="2">
    <source>
        <dbReference type="EMBL" id="MBM9459066.1"/>
    </source>
</evidence>
<sequence length="322" mass="35524">MAVPKSERLLNLLIMLLVQRRPIGKDRIRGLLYAGSSPEAFEKMFERDKDELRSLGVPVEVAPLDPLFSDEVGYRIPPDAFALPDVALTPQEAAVVGIASRVWQHATMAQVTSDAVRKLTAAGIDVDLDALDITGPLLTADEPAFDACWFAVCERVEIAFDYRRPGADAPTTRHLQPWGVVRSAGRWYVVGHDVDRGAERVFRLSRVVGPVRTASTPGAYEVPADVDLRAITRRLDPPARTEHATLLVRAGAGHLFRRDAERVQPGVEGPDAHSVWDLVEVRRRSESLVEEVLAEGPDVVLLAPEHARQQVRHSLEQVLVDT</sequence>
<reference evidence="2" key="1">
    <citation type="submission" date="2021-01" db="EMBL/GenBank/DDBJ databases">
        <title>Novel species in genus Nocardioides.</title>
        <authorList>
            <person name="Zhang G."/>
        </authorList>
    </citation>
    <scope>NUCLEOTIDE SEQUENCE</scope>
    <source>
        <strain evidence="2">Zg-536</strain>
    </source>
</reference>
<feature type="domain" description="WYL" evidence="1">
    <location>
        <begin position="144"/>
        <end position="207"/>
    </location>
</feature>
<dbReference type="AlphaFoldDB" id="A0A938Y7S8"/>
<dbReference type="Pfam" id="PF13280">
    <property type="entry name" value="WYL"/>
    <property type="match status" value="1"/>
</dbReference>
<comment type="caution">
    <text evidence="2">The sequence shown here is derived from an EMBL/GenBank/DDBJ whole genome shotgun (WGS) entry which is preliminary data.</text>
</comment>
<dbReference type="InterPro" id="IPR026881">
    <property type="entry name" value="WYL_dom"/>
</dbReference>
<dbReference type="PANTHER" id="PTHR34580">
    <property type="match status" value="1"/>
</dbReference>
<dbReference type="RefSeq" id="WP_205290361.1">
    <property type="nucleotide sequence ID" value="NZ_CP074406.1"/>
</dbReference>